<feature type="non-terminal residue" evidence="2">
    <location>
        <position position="1"/>
    </location>
</feature>
<feature type="compositionally biased region" description="Basic and acidic residues" evidence="1">
    <location>
        <begin position="38"/>
        <end position="51"/>
    </location>
</feature>
<organism evidence="2 3">
    <name type="scientific">Nesidiocoris tenuis</name>
    <dbReference type="NCBI Taxonomy" id="355587"/>
    <lineage>
        <taxon>Eukaryota</taxon>
        <taxon>Metazoa</taxon>
        <taxon>Ecdysozoa</taxon>
        <taxon>Arthropoda</taxon>
        <taxon>Hexapoda</taxon>
        <taxon>Insecta</taxon>
        <taxon>Pterygota</taxon>
        <taxon>Neoptera</taxon>
        <taxon>Paraneoptera</taxon>
        <taxon>Hemiptera</taxon>
        <taxon>Heteroptera</taxon>
        <taxon>Panheteroptera</taxon>
        <taxon>Cimicomorpha</taxon>
        <taxon>Miridae</taxon>
        <taxon>Dicyphina</taxon>
        <taxon>Nesidiocoris</taxon>
    </lineage>
</organism>
<evidence type="ECO:0000256" key="1">
    <source>
        <dbReference type="SAM" id="MobiDB-lite"/>
    </source>
</evidence>
<protein>
    <submittedName>
        <fullName evidence="2">Uncharacterized protein</fullName>
    </submittedName>
</protein>
<evidence type="ECO:0000313" key="2">
    <source>
        <dbReference type="EMBL" id="CAB0018287.1"/>
    </source>
</evidence>
<name>A0A6H5HTI8_9HEMI</name>
<dbReference type="Proteomes" id="UP000479000">
    <property type="component" value="Unassembled WGS sequence"/>
</dbReference>
<accession>A0A6H5HTI8</accession>
<keyword evidence="3" id="KW-1185">Reference proteome</keyword>
<feature type="compositionally biased region" description="Polar residues" evidence="1">
    <location>
        <begin position="54"/>
        <end position="66"/>
    </location>
</feature>
<proteinExistence type="predicted"/>
<feature type="region of interest" description="Disordered" evidence="1">
    <location>
        <begin position="30"/>
        <end position="99"/>
    </location>
</feature>
<evidence type="ECO:0000313" key="3">
    <source>
        <dbReference type="Proteomes" id="UP000479000"/>
    </source>
</evidence>
<reference evidence="2 3" key="1">
    <citation type="submission" date="2020-02" db="EMBL/GenBank/DDBJ databases">
        <authorList>
            <person name="Ferguson B K."/>
        </authorList>
    </citation>
    <scope>NUCLEOTIDE SEQUENCE [LARGE SCALE GENOMIC DNA]</scope>
</reference>
<dbReference type="AlphaFoldDB" id="A0A6H5HTI8"/>
<gene>
    <name evidence="2" type="ORF">NTEN_LOCUS22196</name>
</gene>
<dbReference type="EMBL" id="CADCXU010032491">
    <property type="protein sequence ID" value="CAB0018287.1"/>
    <property type="molecule type" value="Genomic_DNA"/>
</dbReference>
<sequence length="99" mass="10486">YFRPLAQNHAPGGPCAYVGDGVTGPCRSRRLCRSQRATPEDSGRPQTRGDESPAGTNPGRTRTRMQPSKARHTGASCGTNKKRTTDSDGSESDSNAALP</sequence>